<evidence type="ECO:0000313" key="10">
    <source>
        <dbReference type="Proteomes" id="UP000192468"/>
    </source>
</evidence>
<organism evidence="9 10">
    <name type="scientific">Clostridium acidisoli DSM 12555</name>
    <dbReference type="NCBI Taxonomy" id="1121291"/>
    <lineage>
        <taxon>Bacteria</taxon>
        <taxon>Bacillati</taxon>
        <taxon>Bacillota</taxon>
        <taxon>Clostridia</taxon>
        <taxon>Eubacteriales</taxon>
        <taxon>Clostridiaceae</taxon>
        <taxon>Clostridium</taxon>
    </lineage>
</organism>
<keyword evidence="7 8" id="KW-0472">Membrane</keyword>
<keyword evidence="3" id="KW-0645">Protease</keyword>
<reference evidence="9 10" key="1">
    <citation type="submission" date="2017-04" db="EMBL/GenBank/DDBJ databases">
        <authorList>
            <person name="Afonso C.L."/>
            <person name="Miller P.J."/>
            <person name="Scott M.A."/>
            <person name="Spackman E."/>
            <person name="Goraichik I."/>
            <person name="Dimitrov K.M."/>
            <person name="Suarez D.L."/>
            <person name="Swayne D.E."/>
        </authorList>
    </citation>
    <scope>NUCLEOTIDE SEQUENCE [LARGE SCALE GENOMIC DNA]</scope>
    <source>
        <strain evidence="9 10">DSM 12555</strain>
    </source>
</reference>
<dbReference type="STRING" id="1121291.SAMN02745134_01254"/>
<keyword evidence="4 8" id="KW-0812">Transmembrane</keyword>
<protein>
    <submittedName>
        <fullName evidence="9">Accessory gene regulator B</fullName>
    </submittedName>
</protein>
<dbReference type="InterPro" id="IPR006741">
    <property type="entry name" value="AgrB"/>
</dbReference>
<sequence length="183" mass="21151">MRELIKIIAAYISVTNGYSNEDEQRVEYGIRIFTFEILKIIIVISIFAFFHKTLEAAVAILTMSLIKPFIGGYHENTQVKCFIATLIIIGCIVYLSLNVPMHNIAKVILYVVCLYAMWQQAPIINKDMKLTKASLIKRNRKIGISISIVFILFSFLAYRLQIISNIICWTILFQVIFMFNKRE</sequence>
<evidence type="ECO:0000256" key="5">
    <source>
        <dbReference type="ARBA" id="ARBA00022801"/>
    </source>
</evidence>
<feature type="transmembrane region" description="Helical" evidence="8">
    <location>
        <begin position="162"/>
        <end position="179"/>
    </location>
</feature>
<dbReference type="GO" id="GO:0008233">
    <property type="term" value="F:peptidase activity"/>
    <property type="evidence" value="ECO:0007669"/>
    <property type="project" value="UniProtKB-KW"/>
</dbReference>
<evidence type="ECO:0000256" key="1">
    <source>
        <dbReference type="ARBA" id="ARBA00022475"/>
    </source>
</evidence>
<proteinExistence type="predicted"/>
<accession>A0A1W1XCD1</accession>
<dbReference type="EMBL" id="FWXH01000003">
    <property type="protein sequence ID" value="SMC21348.1"/>
    <property type="molecule type" value="Genomic_DNA"/>
</dbReference>
<evidence type="ECO:0000256" key="4">
    <source>
        <dbReference type="ARBA" id="ARBA00022692"/>
    </source>
</evidence>
<keyword evidence="1" id="KW-1003">Cell membrane</keyword>
<feature type="transmembrane region" description="Helical" evidence="8">
    <location>
        <begin position="81"/>
        <end position="97"/>
    </location>
</feature>
<dbReference type="RefSeq" id="WP_176212624.1">
    <property type="nucleotide sequence ID" value="NZ_FWXH01000003.1"/>
</dbReference>
<dbReference type="Proteomes" id="UP000192468">
    <property type="component" value="Unassembled WGS sequence"/>
</dbReference>
<dbReference type="GO" id="GO:0016020">
    <property type="term" value="C:membrane"/>
    <property type="evidence" value="ECO:0007669"/>
    <property type="project" value="InterPro"/>
</dbReference>
<dbReference type="SMART" id="SM00793">
    <property type="entry name" value="AgrB"/>
    <property type="match status" value="1"/>
</dbReference>
<keyword evidence="10" id="KW-1185">Reference proteome</keyword>
<keyword evidence="6 8" id="KW-1133">Transmembrane helix</keyword>
<dbReference type="GO" id="GO:0009372">
    <property type="term" value="P:quorum sensing"/>
    <property type="evidence" value="ECO:0007669"/>
    <property type="project" value="UniProtKB-KW"/>
</dbReference>
<dbReference type="GO" id="GO:0006508">
    <property type="term" value="P:proteolysis"/>
    <property type="evidence" value="ECO:0007669"/>
    <property type="project" value="UniProtKB-KW"/>
</dbReference>
<keyword evidence="2" id="KW-0673">Quorum sensing</keyword>
<evidence type="ECO:0000256" key="6">
    <source>
        <dbReference type="ARBA" id="ARBA00022989"/>
    </source>
</evidence>
<evidence type="ECO:0000313" key="9">
    <source>
        <dbReference type="EMBL" id="SMC21348.1"/>
    </source>
</evidence>
<dbReference type="Pfam" id="PF04647">
    <property type="entry name" value="AgrB"/>
    <property type="match status" value="1"/>
</dbReference>
<evidence type="ECO:0000256" key="7">
    <source>
        <dbReference type="ARBA" id="ARBA00023136"/>
    </source>
</evidence>
<evidence type="ECO:0000256" key="3">
    <source>
        <dbReference type="ARBA" id="ARBA00022670"/>
    </source>
</evidence>
<feature type="transmembrane region" description="Helical" evidence="8">
    <location>
        <begin position="139"/>
        <end position="156"/>
    </location>
</feature>
<evidence type="ECO:0000256" key="2">
    <source>
        <dbReference type="ARBA" id="ARBA00022654"/>
    </source>
</evidence>
<keyword evidence="5" id="KW-0378">Hydrolase</keyword>
<name>A0A1W1XCD1_9CLOT</name>
<gene>
    <name evidence="9" type="ORF">SAMN02745134_01254</name>
</gene>
<evidence type="ECO:0000256" key="8">
    <source>
        <dbReference type="SAM" id="Phobius"/>
    </source>
</evidence>
<dbReference type="AlphaFoldDB" id="A0A1W1XCD1"/>